<name>A0ABS8KK70_9BURK</name>
<dbReference type="EMBL" id="JAJITC010000017">
    <property type="protein sequence ID" value="MCC8405148.1"/>
    <property type="molecule type" value="Genomic_DNA"/>
</dbReference>
<comment type="caution">
    <text evidence="1">The sequence shown here is derived from an EMBL/GenBank/DDBJ whole genome shotgun (WGS) entry which is preliminary data.</text>
</comment>
<protein>
    <submittedName>
        <fullName evidence="1">Uncharacterized protein</fullName>
    </submittedName>
</protein>
<sequence length="93" mass="11053">MEPLREWKWAYLDEKLARFEQTVGWMTDAEACAVFWVCSDQRSHRVEHTKRDRHRVAPLALVKAPAKDVDWTKEARQRAERSRFGLPPQRYVG</sequence>
<organism evidence="1 2">
    <name type="scientific">Paraburkholderia translucens</name>
    <dbReference type="NCBI Taxonomy" id="2886945"/>
    <lineage>
        <taxon>Bacteria</taxon>
        <taxon>Pseudomonadati</taxon>
        <taxon>Pseudomonadota</taxon>
        <taxon>Betaproteobacteria</taxon>
        <taxon>Burkholderiales</taxon>
        <taxon>Burkholderiaceae</taxon>
        <taxon>Paraburkholderia</taxon>
    </lineage>
</organism>
<gene>
    <name evidence="1" type="ORF">LJ655_25270</name>
</gene>
<evidence type="ECO:0000313" key="1">
    <source>
        <dbReference type="EMBL" id="MCC8405148.1"/>
    </source>
</evidence>
<keyword evidence="2" id="KW-1185">Reference proteome</keyword>
<proteinExistence type="predicted"/>
<dbReference type="RefSeq" id="WP_230563929.1">
    <property type="nucleotide sequence ID" value="NZ_JAJITC010000017.1"/>
</dbReference>
<evidence type="ECO:0000313" key="2">
    <source>
        <dbReference type="Proteomes" id="UP001430614"/>
    </source>
</evidence>
<dbReference type="Proteomes" id="UP001430614">
    <property type="component" value="Unassembled WGS sequence"/>
</dbReference>
<reference evidence="1 2" key="1">
    <citation type="submission" date="2021-11" db="EMBL/GenBank/DDBJ databases">
        <authorList>
            <person name="Oh E.-T."/>
            <person name="Kim S.-B."/>
        </authorList>
    </citation>
    <scope>NUCLEOTIDE SEQUENCE [LARGE SCALE GENOMIC DNA]</scope>
    <source>
        <strain evidence="1 2">MMS20-SJTN17</strain>
    </source>
</reference>
<accession>A0ABS8KK70</accession>